<organism evidence="1 2">
    <name type="scientific">Compostibacillus humi</name>
    <dbReference type="NCBI Taxonomy" id="1245525"/>
    <lineage>
        <taxon>Bacteria</taxon>
        <taxon>Bacillati</taxon>
        <taxon>Bacillota</taxon>
        <taxon>Bacilli</taxon>
        <taxon>Bacillales</taxon>
        <taxon>Bacillaceae</taxon>
        <taxon>Compostibacillus</taxon>
    </lineage>
</organism>
<dbReference type="Proteomes" id="UP000602050">
    <property type="component" value="Unassembled WGS sequence"/>
</dbReference>
<proteinExistence type="predicted"/>
<gene>
    <name evidence="1" type="ORF">GCM10010978_29670</name>
</gene>
<name>A0A8J2XGE8_9BACI</name>
<dbReference type="AlphaFoldDB" id="A0A8J2XGE8"/>
<accession>A0A8J2XGE8</accession>
<protein>
    <submittedName>
        <fullName evidence="1">Uncharacterized protein</fullName>
    </submittedName>
</protein>
<reference evidence="1" key="2">
    <citation type="submission" date="2020-09" db="EMBL/GenBank/DDBJ databases">
        <authorList>
            <person name="Sun Q."/>
            <person name="Zhou Y."/>
        </authorList>
    </citation>
    <scope>NUCLEOTIDE SEQUENCE</scope>
    <source>
        <strain evidence="1">CGMCC 1.12360</strain>
    </source>
</reference>
<evidence type="ECO:0000313" key="1">
    <source>
        <dbReference type="EMBL" id="GFZ88007.1"/>
    </source>
</evidence>
<keyword evidence="2" id="KW-1185">Reference proteome</keyword>
<reference evidence="1" key="1">
    <citation type="journal article" date="2014" name="Int. J. Syst. Evol. Microbiol.">
        <title>Complete genome sequence of Corynebacterium casei LMG S-19264T (=DSM 44701T), isolated from a smear-ripened cheese.</title>
        <authorList>
            <consortium name="US DOE Joint Genome Institute (JGI-PGF)"/>
            <person name="Walter F."/>
            <person name="Albersmeier A."/>
            <person name="Kalinowski J."/>
            <person name="Ruckert C."/>
        </authorList>
    </citation>
    <scope>NUCLEOTIDE SEQUENCE</scope>
    <source>
        <strain evidence="1">CGMCC 1.12360</strain>
    </source>
</reference>
<dbReference type="EMBL" id="BMEV01000077">
    <property type="protein sequence ID" value="GFZ88007.1"/>
    <property type="molecule type" value="Genomic_DNA"/>
</dbReference>
<sequence>MIIAKQFLKSLPRHSRLTILDKLANFEQTLLDVQGVLYEIPAGFWICRVKNTKYL</sequence>
<comment type="caution">
    <text evidence="1">The sequence shown here is derived from an EMBL/GenBank/DDBJ whole genome shotgun (WGS) entry which is preliminary data.</text>
</comment>
<evidence type="ECO:0000313" key="2">
    <source>
        <dbReference type="Proteomes" id="UP000602050"/>
    </source>
</evidence>